<dbReference type="PANTHER" id="PTHR34818">
    <property type="entry name" value="PROTEIN BLI-3"/>
    <property type="match status" value="1"/>
</dbReference>
<evidence type="ECO:0000313" key="2">
    <source>
        <dbReference type="EMBL" id="PRR85886.1"/>
    </source>
</evidence>
<accession>A0A2T0BPR5</accession>
<organism evidence="2 3">
    <name type="scientific">Clostridium luticellarii</name>
    <dbReference type="NCBI Taxonomy" id="1691940"/>
    <lineage>
        <taxon>Bacteria</taxon>
        <taxon>Bacillati</taxon>
        <taxon>Bacillota</taxon>
        <taxon>Clostridia</taxon>
        <taxon>Eubacteriales</taxon>
        <taxon>Clostridiaceae</taxon>
        <taxon>Clostridium</taxon>
    </lineage>
</organism>
<keyword evidence="3" id="KW-1185">Reference proteome</keyword>
<dbReference type="OrthoDB" id="9792542at2"/>
<comment type="caution">
    <text evidence="2">The sequence shown here is derived from an EMBL/GenBank/DDBJ whole genome shotgun (WGS) entry which is preliminary data.</text>
</comment>
<sequence>MDEIIKLFKENGFGFLATVDNGRPRVRPFGFMTWDKGKLYFCTNSTKKVYKQLLESPYIEYSTTSKDMITGRISGKVVFSDDKDKKELVLNSSELVKKLYKSSDNPIFKIFYIEHGTATISDLTGENSKEIEF</sequence>
<dbReference type="Gene3D" id="2.30.110.10">
    <property type="entry name" value="Electron Transport, Fmn-binding Protein, Chain A"/>
    <property type="match status" value="1"/>
</dbReference>
<evidence type="ECO:0000259" key="1">
    <source>
        <dbReference type="Pfam" id="PF01243"/>
    </source>
</evidence>
<name>A0A2T0BPR5_9CLOT</name>
<dbReference type="AlphaFoldDB" id="A0A2T0BPR5"/>
<proteinExistence type="predicted"/>
<dbReference type="InterPro" id="IPR052917">
    <property type="entry name" value="Stress-Dev_Protein"/>
</dbReference>
<dbReference type="InterPro" id="IPR012349">
    <property type="entry name" value="Split_barrel_FMN-bd"/>
</dbReference>
<protein>
    <submittedName>
        <fullName evidence="2">Pyridoxamine 5'-phosphate oxidase</fullName>
    </submittedName>
</protein>
<dbReference type="PANTHER" id="PTHR34818:SF1">
    <property type="entry name" value="PROTEIN BLI-3"/>
    <property type="match status" value="1"/>
</dbReference>
<dbReference type="Pfam" id="PF01243">
    <property type="entry name" value="PNPOx_N"/>
    <property type="match status" value="1"/>
</dbReference>
<dbReference type="SUPFAM" id="SSF50475">
    <property type="entry name" value="FMN-binding split barrel"/>
    <property type="match status" value="1"/>
</dbReference>
<dbReference type="InterPro" id="IPR011576">
    <property type="entry name" value="Pyridox_Oxase_N"/>
</dbReference>
<reference evidence="2 3" key="1">
    <citation type="submission" date="2018-03" db="EMBL/GenBank/DDBJ databases">
        <title>Genome sequence of Clostridium luticellarii DSM 29923.</title>
        <authorList>
            <person name="Poehlein A."/>
            <person name="Daniel R."/>
        </authorList>
    </citation>
    <scope>NUCLEOTIDE SEQUENCE [LARGE SCALE GENOMIC DNA]</scope>
    <source>
        <strain evidence="2 3">DSM 29923</strain>
    </source>
</reference>
<evidence type="ECO:0000313" key="3">
    <source>
        <dbReference type="Proteomes" id="UP000237798"/>
    </source>
</evidence>
<dbReference type="Proteomes" id="UP000237798">
    <property type="component" value="Unassembled WGS sequence"/>
</dbReference>
<dbReference type="RefSeq" id="WP_106008565.1">
    <property type="nucleotide sequence ID" value="NZ_JALCRC010000068.1"/>
</dbReference>
<dbReference type="EMBL" id="PVXP01000010">
    <property type="protein sequence ID" value="PRR85886.1"/>
    <property type="molecule type" value="Genomic_DNA"/>
</dbReference>
<gene>
    <name evidence="2" type="ORF">CLLU_10900</name>
</gene>
<feature type="domain" description="Pyridoxamine 5'-phosphate oxidase N-terminal" evidence="1">
    <location>
        <begin position="2"/>
        <end position="92"/>
    </location>
</feature>